<gene>
    <name evidence="1" type="ORF">MEDL_60989</name>
</gene>
<dbReference type="OrthoDB" id="6185951at2759"/>
<proteinExistence type="predicted"/>
<dbReference type="EMBL" id="CAJPWZ010002966">
    <property type="protein sequence ID" value="CAG2249185.1"/>
    <property type="molecule type" value="Genomic_DNA"/>
</dbReference>
<evidence type="ECO:0000313" key="1">
    <source>
        <dbReference type="EMBL" id="CAG2249185.1"/>
    </source>
</evidence>
<sequence length="238" mass="24623">MVDSICGIIDSDCGIVESDFGNISSAYASLATFYRIPNLACTSRGGYCSVSDTCSSLGGHVEKLSARCKCGNPCCKCTDTCPVGSTCMSEGDTCDGTKDTNGCCGNRFCCTPPVTTTPALCEPNLACTGLGGNCSDSDTCPSLGDKWKCCLQGASAERHVVNVLVNTCPVGSTCMSEGDTCDGTKDTNRCCGNKFCCTPPMTTTPAPCVRTCDICLTVCDGDFYGIEGECCGPKTCCL</sequence>
<accession>A0A8S3UUG0</accession>
<keyword evidence="2" id="KW-1185">Reference proteome</keyword>
<evidence type="ECO:0000313" key="2">
    <source>
        <dbReference type="Proteomes" id="UP000683360"/>
    </source>
</evidence>
<organism evidence="1 2">
    <name type="scientific">Mytilus edulis</name>
    <name type="common">Blue mussel</name>
    <dbReference type="NCBI Taxonomy" id="6550"/>
    <lineage>
        <taxon>Eukaryota</taxon>
        <taxon>Metazoa</taxon>
        <taxon>Spiralia</taxon>
        <taxon>Lophotrochozoa</taxon>
        <taxon>Mollusca</taxon>
        <taxon>Bivalvia</taxon>
        <taxon>Autobranchia</taxon>
        <taxon>Pteriomorphia</taxon>
        <taxon>Mytilida</taxon>
        <taxon>Mytiloidea</taxon>
        <taxon>Mytilidae</taxon>
        <taxon>Mytilinae</taxon>
        <taxon>Mytilus</taxon>
    </lineage>
</organism>
<reference evidence="1" key="1">
    <citation type="submission" date="2021-03" db="EMBL/GenBank/DDBJ databases">
        <authorList>
            <person name="Bekaert M."/>
        </authorList>
    </citation>
    <scope>NUCLEOTIDE SEQUENCE</scope>
</reference>
<dbReference type="Proteomes" id="UP000683360">
    <property type="component" value="Unassembled WGS sequence"/>
</dbReference>
<comment type="caution">
    <text evidence="1">The sequence shown here is derived from an EMBL/GenBank/DDBJ whole genome shotgun (WGS) entry which is preliminary data.</text>
</comment>
<name>A0A8S3UUG0_MYTED</name>
<dbReference type="AlphaFoldDB" id="A0A8S3UUG0"/>
<protein>
    <submittedName>
        <fullName evidence="1">Uncharacterized protein</fullName>
    </submittedName>
</protein>